<evidence type="ECO:0000313" key="1">
    <source>
        <dbReference type="EMBL" id="UMM28597.1"/>
    </source>
</evidence>
<gene>
    <name evidence="1" type="ORF">L5515_011369</name>
</gene>
<dbReference type="AlphaFoldDB" id="A0AAE9ETP3"/>
<dbReference type="Proteomes" id="UP000829354">
    <property type="component" value="Chromosome IV"/>
</dbReference>
<evidence type="ECO:0000313" key="2">
    <source>
        <dbReference type="Proteomes" id="UP000829354"/>
    </source>
</evidence>
<reference evidence="1 2" key="1">
    <citation type="submission" date="2022-04" db="EMBL/GenBank/DDBJ databases">
        <title>Chromosome-level reference genomes for two strains of Caenorhabditis briggsae: an improved platform for comparative genomics.</title>
        <authorList>
            <person name="Stevens L."/>
            <person name="Andersen E."/>
        </authorList>
    </citation>
    <scope>NUCLEOTIDE SEQUENCE [LARGE SCALE GENOMIC DNA]</scope>
    <source>
        <strain evidence="1">VX34</strain>
        <tissue evidence="1">Whole-organism</tissue>
    </source>
</reference>
<accession>A0AAE9ETP3</accession>
<name>A0AAE9ETP3_CAEBR</name>
<dbReference type="EMBL" id="CP092623">
    <property type="protein sequence ID" value="UMM28597.1"/>
    <property type="molecule type" value="Genomic_DNA"/>
</dbReference>
<sequence length="99" mass="11383">MFHKKVGNCWNFAISPIRYLTRSLVDPEIQRQSVPTSNTRTTTASSIHLSSDACLPSTAFLQRDIHWSPTSGQLEWKRMDEELRWFPQASTLPSWMDGT</sequence>
<protein>
    <submittedName>
        <fullName evidence="1">Uncharacterized protein</fullName>
    </submittedName>
</protein>
<proteinExistence type="predicted"/>
<organism evidence="1 2">
    <name type="scientific">Caenorhabditis briggsae</name>
    <dbReference type="NCBI Taxonomy" id="6238"/>
    <lineage>
        <taxon>Eukaryota</taxon>
        <taxon>Metazoa</taxon>
        <taxon>Ecdysozoa</taxon>
        <taxon>Nematoda</taxon>
        <taxon>Chromadorea</taxon>
        <taxon>Rhabditida</taxon>
        <taxon>Rhabditina</taxon>
        <taxon>Rhabditomorpha</taxon>
        <taxon>Rhabditoidea</taxon>
        <taxon>Rhabditidae</taxon>
        <taxon>Peloderinae</taxon>
        <taxon>Caenorhabditis</taxon>
    </lineage>
</organism>
<keyword evidence="2" id="KW-1185">Reference proteome</keyword>